<reference evidence="2 3" key="1">
    <citation type="submission" date="2015-01" db="EMBL/GenBank/DDBJ databases">
        <title>Evolution of Trichinella species and genotypes.</title>
        <authorList>
            <person name="Korhonen P.K."/>
            <person name="Edoardo P."/>
            <person name="Giuseppe L.R."/>
            <person name="Gasser R.B."/>
        </authorList>
    </citation>
    <scope>NUCLEOTIDE SEQUENCE [LARGE SCALE GENOMIC DNA]</scope>
    <source>
        <strain evidence="2">ISS2496</strain>
    </source>
</reference>
<keyword evidence="3" id="KW-1185">Reference proteome</keyword>
<feature type="region of interest" description="Disordered" evidence="1">
    <location>
        <begin position="1"/>
        <end position="24"/>
    </location>
</feature>
<dbReference type="Proteomes" id="UP000054783">
    <property type="component" value="Unassembled WGS sequence"/>
</dbReference>
<accession>A0A0V0W6K7</accession>
<protein>
    <submittedName>
        <fullName evidence="2">Uncharacterized protein</fullName>
    </submittedName>
</protein>
<dbReference type="EMBL" id="JYDQ01005801">
    <property type="protein sequence ID" value="KRX71436.1"/>
    <property type="molecule type" value="Genomic_DNA"/>
</dbReference>
<gene>
    <name evidence="2" type="ORF">T12_6557</name>
</gene>
<evidence type="ECO:0000313" key="3">
    <source>
        <dbReference type="Proteomes" id="UP000054783"/>
    </source>
</evidence>
<name>A0A0V0W6K7_9BILA</name>
<evidence type="ECO:0000256" key="1">
    <source>
        <dbReference type="SAM" id="MobiDB-lite"/>
    </source>
</evidence>
<sequence>MKPVEGQQDEGNSSQETKRTGRHIRSCTHRNRFGCCTGEDNGSY</sequence>
<proteinExistence type="predicted"/>
<organism evidence="2 3">
    <name type="scientific">Trichinella patagoniensis</name>
    <dbReference type="NCBI Taxonomy" id="990121"/>
    <lineage>
        <taxon>Eukaryota</taxon>
        <taxon>Metazoa</taxon>
        <taxon>Ecdysozoa</taxon>
        <taxon>Nematoda</taxon>
        <taxon>Enoplea</taxon>
        <taxon>Dorylaimia</taxon>
        <taxon>Trichinellida</taxon>
        <taxon>Trichinellidae</taxon>
        <taxon>Trichinella</taxon>
    </lineage>
</organism>
<dbReference type="AlphaFoldDB" id="A0A0V0W6K7"/>
<evidence type="ECO:0000313" key="2">
    <source>
        <dbReference type="EMBL" id="KRX71436.1"/>
    </source>
</evidence>
<comment type="caution">
    <text evidence="2">The sequence shown here is derived from an EMBL/GenBank/DDBJ whole genome shotgun (WGS) entry which is preliminary data.</text>
</comment>